<dbReference type="AlphaFoldDB" id="A0A183H1C8"/>
<keyword evidence="2" id="KW-1185">Reference proteome</keyword>
<reference evidence="1 2" key="1">
    <citation type="submission" date="2015-12" db="EMBL/GenBank/DDBJ databases">
        <title>Draft genome of the nematode, Onchocerca flexuosa.</title>
        <authorList>
            <person name="Mitreva M."/>
        </authorList>
    </citation>
    <scope>NUCLEOTIDE SEQUENCE [LARGE SCALE GENOMIC DNA]</scope>
    <source>
        <strain evidence="1">Red Deer</strain>
    </source>
</reference>
<organism evidence="3">
    <name type="scientific">Onchocerca flexuosa</name>
    <dbReference type="NCBI Taxonomy" id="387005"/>
    <lineage>
        <taxon>Eukaryota</taxon>
        <taxon>Metazoa</taxon>
        <taxon>Ecdysozoa</taxon>
        <taxon>Nematoda</taxon>
        <taxon>Chromadorea</taxon>
        <taxon>Rhabditida</taxon>
        <taxon>Spirurina</taxon>
        <taxon>Spiruromorpha</taxon>
        <taxon>Filarioidea</taxon>
        <taxon>Onchocercidae</taxon>
        <taxon>Onchocerca</taxon>
    </lineage>
</organism>
<evidence type="ECO:0000313" key="2">
    <source>
        <dbReference type="Proteomes" id="UP000242913"/>
    </source>
</evidence>
<evidence type="ECO:0000313" key="3">
    <source>
        <dbReference type="WBParaSite" id="OFLC_0000128701-mRNA-1"/>
    </source>
</evidence>
<protein>
    <submittedName>
        <fullName evidence="1 3">Uncharacterized protein</fullName>
    </submittedName>
</protein>
<name>A0A183H1C8_9BILA</name>
<dbReference type="WBParaSite" id="OFLC_0000128701-mRNA-1">
    <property type="protein sequence ID" value="OFLC_0000128701-mRNA-1"/>
    <property type="gene ID" value="OFLC_0000128701"/>
</dbReference>
<accession>A0A183H1C8</accession>
<reference evidence="3" key="2">
    <citation type="submission" date="2016-06" db="UniProtKB">
        <authorList>
            <consortium name="WormBaseParasite"/>
        </authorList>
    </citation>
    <scope>IDENTIFICATION</scope>
</reference>
<evidence type="ECO:0000313" key="1">
    <source>
        <dbReference type="EMBL" id="OZC05107.1"/>
    </source>
</evidence>
<gene>
    <name evidence="1" type="ORF">X798_07936</name>
</gene>
<proteinExistence type="predicted"/>
<sequence>MFCSFDRLQEINNGNCGGNSSITSSFHTVPHENRIFLIAMSVCVRISPTGNGMLFSDCHKIVIQLAVVNASGKEKKKEFRFSDAS</sequence>
<dbReference type="EMBL" id="KZ271538">
    <property type="protein sequence ID" value="OZC05107.1"/>
    <property type="molecule type" value="Genomic_DNA"/>
</dbReference>
<dbReference type="Proteomes" id="UP000242913">
    <property type="component" value="Unassembled WGS sequence"/>
</dbReference>